<evidence type="ECO:0000313" key="2">
    <source>
        <dbReference type="EMBL" id="TDD92182.1"/>
    </source>
</evidence>
<accession>A0A4R5C5N4</accession>
<keyword evidence="3" id="KW-1185">Reference proteome</keyword>
<feature type="compositionally biased region" description="Basic and acidic residues" evidence="1">
    <location>
        <begin position="47"/>
        <end position="85"/>
    </location>
</feature>
<evidence type="ECO:0000313" key="3">
    <source>
        <dbReference type="Proteomes" id="UP000295578"/>
    </source>
</evidence>
<feature type="region of interest" description="Disordered" evidence="1">
    <location>
        <begin position="1"/>
        <end position="22"/>
    </location>
</feature>
<dbReference type="OrthoDB" id="581126at2"/>
<feature type="region of interest" description="Disordered" evidence="1">
    <location>
        <begin position="40"/>
        <end position="85"/>
    </location>
</feature>
<name>A0A4R5C5N4_9ACTN</name>
<dbReference type="AlphaFoldDB" id="A0A4R5C5N4"/>
<dbReference type="Proteomes" id="UP000295578">
    <property type="component" value="Unassembled WGS sequence"/>
</dbReference>
<sequence>MEPEAGEAVGQREMAAARVQETQRLEHERELAELRARNESQLFGTEAAEKLRRTRREHDDTREVAELQTETTRHEQPLFGTERRRSCATSVNGQGYRLGFLSHRPSHATAPGVAIASEGRFELART</sequence>
<dbReference type="EMBL" id="SMKY01000003">
    <property type="protein sequence ID" value="TDD92182.1"/>
    <property type="molecule type" value="Genomic_DNA"/>
</dbReference>
<dbReference type="RefSeq" id="WP_132192886.1">
    <property type="nucleotide sequence ID" value="NZ_SMKY01000003.1"/>
</dbReference>
<evidence type="ECO:0000256" key="1">
    <source>
        <dbReference type="SAM" id="MobiDB-lite"/>
    </source>
</evidence>
<comment type="caution">
    <text evidence="2">The sequence shown here is derived from an EMBL/GenBank/DDBJ whole genome shotgun (WGS) entry which is preliminary data.</text>
</comment>
<reference evidence="2 3" key="1">
    <citation type="submission" date="2019-03" db="EMBL/GenBank/DDBJ databases">
        <title>Draft genome sequences of novel Actinobacteria.</title>
        <authorList>
            <person name="Sahin N."/>
            <person name="Ay H."/>
            <person name="Saygin H."/>
        </authorList>
    </citation>
    <scope>NUCLEOTIDE SEQUENCE [LARGE SCALE GENOMIC DNA]</scope>
    <source>
        <strain evidence="2 3">DSM 45941</strain>
    </source>
</reference>
<organism evidence="2 3">
    <name type="scientific">Actinomadura darangshiensis</name>
    <dbReference type="NCBI Taxonomy" id="705336"/>
    <lineage>
        <taxon>Bacteria</taxon>
        <taxon>Bacillati</taxon>
        <taxon>Actinomycetota</taxon>
        <taxon>Actinomycetes</taxon>
        <taxon>Streptosporangiales</taxon>
        <taxon>Thermomonosporaceae</taxon>
        <taxon>Actinomadura</taxon>
    </lineage>
</organism>
<gene>
    <name evidence="2" type="ORF">E1293_01335</name>
</gene>
<proteinExistence type="predicted"/>
<protein>
    <submittedName>
        <fullName evidence="2">Uncharacterized protein</fullName>
    </submittedName>
</protein>